<evidence type="ECO:0000313" key="3">
    <source>
        <dbReference type="EnsemblPlants" id="KQK14208"/>
    </source>
</evidence>
<keyword evidence="4" id="KW-1185">Reference proteome</keyword>
<gene>
    <name evidence="2" type="ORF">BRADI_1g14745v3</name>
</gene>
<dbReference type="InParanoid" id="A0A0Q3GTI7"/>
<reference evidence="2 3" key="1">
    <citation type="journal article" date="2010" name="Nature">
        <title>Genome sequencing and analysis of the model grass Brachypodium distachyon.</title>
        <authorList>
            <consortium name="International Brachypodium Initiative"/>
        </authorList>
    </citation>
    <scope>NUCLEOTIDE SEQUENCE [LARGE SCALE GENOMIC DNA]</scope>
    <source>
        <strain evidence="2 3">Bd21</strain>
    </source>
</reference>
<feature type="region of interest" description="Disordered" evidence="1">
    <location>
        <begin position="1"/>
        <end position="25"/>
    </location>
</feature>
<reference evidence="3" key="3">
    <citation type="submission" date="2018-08" db="UniProtKB">
        <authorList>
            <consortium name="EnsemblPlants"/>
        </authorList>
    </citation>
    <scope>IDENTIFICATION</scope>
    <source>
        <strain evidence="3">cv. Bd21</strain>
    </source>
</reference>
<evidence type="ECO:0000313" key="2">
    <source>
        <dbReference type="EMBL" id="KQK14208.1"/>
    </source>
</evidence>
<reference evidence="2" key="2">
    <citation type="submission" date="2017-06" db="EMBL/GenBank/DDBJ databases">
        <title>WGS assembly of Brachypodium distachyon.</title>
        <authorList>
            <consortium name="The International Brachypodium Initiative"/>
            <person name="Lucas S."/>
            <person name="Harmon-Smith M."/>
            <person name="Lail K."/>
            <person name="Tice H."/>
            <person name="Grimwood J."/>
            <person name="Bruce D."/>
            <person name="Barry K."/>
            <person name="Shu S."/>
            <person name="Lindquist E."/>
            <person name="Wang M."/>
            <person name="Pitluck S."/>
            <person name="Vogel J.P."/>
            <person name="Garvin D.F."/>
            <person name="Mockler T.C."/>
            <person name="Schmutz J."/>
            <person name="Rokhsar D."/>
            <person name="Bevan M.W."/>
        </authorList>
    </citation>
    <scope>NUCLEOTIDE SEQUENCE</scope>
    <source>
        <strain evidence="2">Bd21</strain>
    </source>
</reference>
<proteinExistence type="predicted"/>
<dbReference type="EnsemblPlants" id="KQK14208">
    <property type="protein sequence ID" value="KQK14208"/>
    <property type="gene ID" value="BRADI_1g14745v3"/>
</dbReference>
<dbReference type="Gramene" id="KQK14208">
    <property type="protein sequence ID" value="KQK14208"/>
    <property type="gene ID" value="BRADI_1g14745v3"/>
</dbReference>
<accession>A0A0Q3GTI7</accession>
<evidence type="ECO:0000256" key="1">
    <source>
        <dbReference type="SAM" id="MobiDB-lite"/>
    </source>
</evidence>
<evidence type="ECO:0000313" key="4">
    <source>
        <dbReference type="Proteomes" id="UP000008810"/>
    </source>
</evidence>
<dbReference type="AlphaFoldDB" id="A0A0Q3GTI7"/>
<dbReference type="Proteomes" id="UP000008810">
    <property type="component" value="Chromosome 1"/>
</dbReference>
<dbReference type="EMBL" id="CM000880">
    <property type="protein sequence ID" value="KQK14208.1"/>
    <property type="molecule type" value="Genomic_DNA"/>
</dbReference>
<name>A0A0Q3GTI7_BRADI</name>
<organism evidence="2">
    <name type="scientific">Brachypodium distachyon</name>
    <name type="common">Purple false brome</name>
    <name type="synonym">Trachynia distachya</name>
    <dbReference type="NCBI Taxonomy" id="15368"/>
    <lineage>
        <taxon>Eukaryota</taxon>
        <taxon>Viridiplantae</taxon>
        <taxon>Streptophyta</taxon>
        <taxon>Embryophyta</taxon>
        <taxon>Tracheophyta</taxon>
        <taxon>Spermatophyta</taxon>
        <taxon>Magnoliopsida</taxon>
        <taxon>Liliopsida</taxon>
        <taxon>Poales</taxon>
        <taxon>Poaceae</taxon>
        <taxon>BOP clade</taxon>
        <taxon>Pooideae</taxon>
        <taxon>Stipodae</taxon>
        <taxon>Brachypodieae</taxon>
        <taxon>Brachypodium</taxon>
    </lineage>
</organism>
<protein>
    <submittedName>
        <fullName evidence="2 3">Uncharacterized protein</fullName>
    </submittedName>
</protein>
<feature type="compositionally biased region" description="Basic residues" evidence="1">
    <location>
        <begin position="14"/>
        <end position="25"/>
    </location>
</feature>
<sequence>MREGDMIVESGHGRAQRIRRAHHRGARRRIEDGECIEHGGEHLLLHQSYHGVFIRDFVQMIRVTRSKMDYTTRNNVRNNTSVYVFLGVLFAKEQSSGGTQHVAASPHYVVMFVLCSFQQRERVDGQSRKCLGFVVNNQSTLICIFYLPIKGFAILNLLLICFC</sequence>